<sequence>MAVLSSRQARLLPALILCTALGAGSAAGGQVRLHTFPGAVSLKVDSQSEARWRTVIRQQYDFSCGSAAVATLLTYHYATPVGEDRVFQEMYAAGDQDRIRAEGFSMLDMKRFLDRRGLQTDGFRMDLDKLAALGVPGIVLVNTRGYRHFVVVRGVQSDRVLLADPAAGNVAILRTEFEAIWNGVVLAARGRLETARSHFNLDRDWHSWPRAPIQAPARQAGMSPLLLNLPGRLELGR</sequence>
<feature type="signal peptide" evidence="1">
    <location>
        <begin position="1"/>
        <end position="26"/>
    </location>
</feature>
<dbReference type="Gene3D" id="3.90.70.10">
    <property type="entry name" value="Cysteine proteinases"/>
    <property type="match status" value="1"/>
</dbReference>
<dbReference type="EMBL" id="QZMU01000001">
    <property type="protein sequence ID" value="RRQ20532.1"/>
    <property type="molecule type" value="Genomic_DNA"/>
</dbReference>
<evidence type="ECO:0000256" key="1">
    <source>
        <dbReference type="SAM" id="SignalP"/>
    </source>
</evidence>
<keyword evidence="1" id="KW-0732">Signal</keyword>
<protein>
    <submittedName>
        <fullName evidence="3">Peptidase C39</fullName>
    </submittedName>
</protein>
<evidence type="ECO:0000313" key="4">
    <source>
        <dbReference type="Proteomes" id="UP000287798"/>
    </source>
</evidence>
<dbReference type="PROSITE" id="PS50990">
    <property type="entry name" value="PEPTIDASE_C39"/>
    <property type="match status" value="1"/>
</dbReference>
<gene>
    <name evidence="3" type="ORF">D6C00_00040</name>
</gene>
<dbReference type="AlphaFoldDB" id="A0A426QFI0"/>
<dbReference type="GO" id="GO:0006508">
    <property type="term" value="P:proteolysis"/>
    <property type="evidence" value="ECO:0007669"/>
    <property type="project" value="InterPro"/>
</dbReference>
<dbReference type="RefSeq" id="WP_125179747.1">
    <property type="nucleotide sequence ID" value="NZ_QZMU01000001.1"/>
</dbReference>
<dbReference type="Proteomes" id="UP000287798">
    <property type="component" value="Unassembled WGS sequence"/>
</dbReference>
<dbReference type="GO" id="GO:0008233">
    <property type="term" value="F:peptidase activity"/>
    <property type="evidence" value="ECO:0007669"/>
    <property type="project" value="InterPro"/>
</dbReference>
<dbReference type="GO" id="GO:0016020">
    <property type="term" value="C:membrane"/>
    <property type="evidence" value="ECO:0007669"/>
    <property type="project" value="InterPro"/>
</dbReference>
<proteinExistence type="predicted"/>
<feature type="domain" description="Peptidase C39" evidence="2">
    <location>
        <begin position="58"/>
        <end position="188"/>
    </location>
</feature>
<accession>A0A426QFI0</accession>
<dbReference type="CDD" id="cd02423">
    <property type="entry name" value="Peptidase_C39G"/>
    <property type="match status" value="1"/>
</dbReference>
<keyword evidence="4" id="KW-1185">Reference proteome</keyword>
<dbReference type="OrthoDB" id="13401at2"/>
<feature type="chain" id="PRO_5019476923" evidence="1">
    <location>
        <begin position="27"/>
        <end position="237"/>
    </location>
</feature>
<comment type="caution">
    <text evidence="3">The sequence shown here is derived from an EMBL/GenBank/DDBJ whole genome shotgun (WGS) entry which is preliminary data.</text>
</comment>
<name>A0A426QFI0_9GAMM</name>
<organism evidence="3 4">
    <name type="scientific">Thiohalobacter thiocyanaticus</name>
    <dbReference type="NCBI Taxonomy" id="585455"/>
    <lineage>
        <taxon>Bacteria</taxon>
        <taxon>Pseudomonadati</taxon>
        <taxon>Pseudomonadota</taxon>
        <taxon>Gammaproteobacteria</taxon>
        <taxon>Thiohalobacterales</taxon>
        <taxon>Thiohalobacteraceae</taxon>
        <taxon>Thiohalobacter</taxon>
    </lineage>
</organism>
<dbReference type="GO" id="GO:0005524">
    <property type="term" value="F:ATP binding"/>
    <property type="evidence" value="ECO:0007669"/>
    <property type="project" value="InterPro"/>
</dbReference>
<evidence type="ECO:0000313" key="3">
    <source>
        <dbReference type="EMBL" id="RRQ20532.1"/>
    </source>
</evidence>
<dbReference type="Pfam" id="PF03412">
    <property type="entry name" value="Peptidase_C39"/>
    <property type="match status" value="1"/>
</dbReference>
<dbReference type="InterPro" id="IPR005074">
    <property type="entry name" value="Peptidase_C39"/>
</dbReference>
<evidence type="ECO:0000259" key="2">
    <source>
        <dbReference type="PROSITE" id="PS50990"/>
    </source>
</evidence>
<reference evidence="3 4" key="1">
    <citation type="journal article" date="2010" name="Int. J. Syst. Evol. Microbiol.">
        <title>Thiohalobacter thiocyanaticus gen. nov., sp. nov., a moderately halophilic, sulfur-oxidizing gammaproteobacterium from hypersaline lakes, that utilizes thiocyanate.</title>
        <authorList>
            <person name="Sorokin D.Y."/>
            <person name="Kovaleva O.L."/>
            <person name="Tourova T.P."/>
            <person name="Muyzer G."/>
        </authorList>
    </citation>
    <scope>NUCLEOTIDE SEQUENCE [LARGE SCALE GENOMIC DNA]</scope>
    <source>
        <strain evidence="3 4">Hrh1</strain>
    </source>
</reference>